<proteinExistence type="predicted"/>
<keyword evidence="2" id="KW-1185">Reference proteome</keyword>
<organism evidence="1 2">
    <name type="scientific">Caerostris darwini</name>
    <dbReference type="NCBI Taxonomy" id="1538125"/>
    <lineage>
        <taxon>Eukaryota</taxon>
        <taxon>Metazoa</taxon>
        <taxon>Ecdysozoa</taxon>
        <taxon>Arthropoda</taxon>
        <taxon>Chelicerata</taxon>
        <taxon>Arachnida</taxon>
        <taxon>Araneae</taxon>
        <taxon>Araneomorphae</taxon>
        <taxon>Entelegynae</taxon>
        <taxon>Araneoidea</taxon>
        <taxon>Araneidae</taxon>
        <taxon>Caerostris</taxon>
    </lineage>
</organism>
<gene>
    <name evidence="1" type="ORF">CDAR_244311</name>
</gene>
<reference evidence="1 2" key="1">
    <citation type="submission" date="2021-06" db="EMBL/GenBank/DDBJ databases">
        <title>Caerostris darwini draft genome.</title>
        <authorList>
            <person name="Kono N."/>
            <person name="Arakawa K."/>
        </authorList>
    </citation>
    <scope>NUCLEOTIDE SEQUENCE [LARGE SCALE GENOMIC DNA]</scope>
</reference>
<comment type="caution">
    <text evidence="1">The sequence shown here is derived from an EMBL/GenBank/DDBJ whole genome shotgun (WGS) entry which is preliminary data.</text>
</comment>
<sequence>MCNRLHCNKSRCEEKLVLHLEKNNLCMIVKCRPTTGFTLLESTTCITYRGVKEQSKVRTGNALSFRECETHRSIYYRICITCIYYRGEMKEQSKIRADIALPFRECEARRSTTGHYLNLKLERTLHGLLENVKHVDLLQDIT</sequence>
<dbReference type="Proteomes" id="UP001054837">
    <property type="component" value="Unassembled WGS sequence"/>
</dbReference>
<dbReference type="AlphaFoldDB" id="A0AAV4RGZ0"/>
<protein>
    <submittedName>
        <fullName evidence="1">Uncharacterized protein</fullName>
    </submittedName>
</protein>
<name>A0AAV4RGZ0_9ARAC</name>
<evidence type="ECO:0000313" key="2">
    <source>
        <dbReference type="Proteomes" id="UP001054837"/>
    </source>
</evidence>
<dbReference type="EMBL" id="BPLQ01006072">
    <property type="protein sequence ID" value="GIY19839.1"/>
    <property type="molecule type" value="Genomic_DNA"/>
</dbReference>
<evidence type="ECO:0000313" key="1">
    <source>
        <dbReference type="EMBL" id="GIY19839.1"/>
    </source>
</evidence>
<accession>A0AAV4RGZ0</accession>